<dbReference type="Gene3D" id="3.40.50.2300">
    <property type="match status" value="2"/>
</dbReference>
<proteinExistence type="inferred from homology"/>
<sequence>MMPLTCTRSRIILEKPHSESVTLKLFPILIIALILIAPFTANADDNAVKVIHFINGAQGDESFLDSAARGIAEAEEDFGIEATTIEAGYNTSSWGEQLEEAAAREDYDVLITGSALMRDLLAEVAREHPDKRFIIYDSSVDYSEGGYENVYSVLYRQNEGAYLAGVYAGLMTESGTIGILGGQNSTTINDFVVGYRQGAESVRPEVVVQVRYAETWNDPARGEALATEMYDDGADIVFQVAGMTGLGVFKAAQSSGNRAIGVDSDEALIIQKTDPEQAERILTSMMKRGFGA</sequence>
<evidence type="ECO:0000256" key="2">
    <source>
        <dbReference type="ARBA" id="ARBA00008610"/>
    </source>
</evidence>
<evidence type="ECO:0000259" key="8">
    <source>
        <dbReference type="Pfam" id="PF02608"/>
    </source>
</evidence>
<comment type="subcellular location">
    <subcellularLocation>
        <location evidence="1">Cell membrane</location>
        <topology evidence="1">Lipid-anchor</topology>
    </subcellularLocation>
</comment>
<feature type="transmembrane region" description="Helical" evidence="7">
    <location>
        <begin position="21"/>
        <end position="41"/>
    </location>
</feature>
<evidence type="ECO:0000256" key="1">
    <source>
        <dbReference type="ARBA" id="ARBA00004193"/>
    </source>
</evidence>
<dbReference type="Proteomes" id="UP000053961">
    <property type="component" value="Unassembled WGS sequence"/>
</dbReference>
<evidence type="ECO:0000256" key="3">
    <source>
        <dbReference type="ARBA" id="ARBA00022475"/>
    </source>
</evidence>
<evidence type="ECO:0000313" key="10">
    <source>
        <dbReference type="Proteomes" id="UP000053961"/>
    </source>
</evidence>
<dbReference type="InterPro" id="IPR028082">
    <property type="entry name" value="Peripla_BP_I"/>
</dbReference>
<protein>
    <submittedName>
        <fullName evidence="9">Putative ABC transporter substrate binding protein</fullName>
    </submittedName>
</protein>
<evidence type="ECO:0000256" key="5">
    <source>
        <dbReference type="ARBA" id="ARBA00023136"/>
    </source>
</evidence>
<dbReference type="PANTHER" id="PTHR34296">
    <property type="entry name" value="TRANSCRIPTIONAL ACTIVATOR PROTEIN MED"/>
    <property type="match status" value="1"/>
</dbReference>
<evidence type="ECO:0000256" key="7">
    <source>
        <dbReference type="SAM" id="Phobius"/>
    </source>
</evidence>
<keyword evidence="7" id="KW-1133">Transmembrane helix</keyword>
<comment type="similarity">
    <text evidence="2">Belongs to the BMP lipoprotein family.</text>
</comment>
<dbReference type="PATRIC" id="fig|301375.6.peg.649"/>
<dbReference type="Pfam" id="PF02608">
    <property type="entry name" value="Bmp"/>
    <property type="match status" value="1"/>
</dbReference>
<dbReference type="InterPro" id="IPR003760">
    <property type="entry name" value="PnrA-like"/>
</dbReference>
<gene>
    <name evidence="9" type="ORF">XE07_2265</name>
</gene>
<dbReference type="SUPFAM" id="SSF53822">
    <property type="entry name" value="Periplasmic binding protein-like I"/>
    <property type="match status" value="1"/>
</dbReference>
<dbReference type="GO" id="GO:0005886">
    <property type="term" value="C:plasma membrane"/>
    <property type="evidence" value="ECO:0007669"/>
    <property type="project" value="UniProtKB-SubCell"/>
</dbReference>
<organism evidence="9 10">
    <name type="scientific">Methanothrix harundinacea</name>
    <dbReference type="NCBI Taxonomy" id="301375"/>
    <lineage>
        <taxon>Archaea</taxon>
        <taxon>Methanobacteriati</taxon>
        <taxon>Methanobacteriota</taxon>
        <taxon>Stenosarchaea group</taxon>
        <taxon>Methanomicrobia</taxon>
        <taxon>Methanotrichales</taxon>
        <taxon>Methanotrichaceae</taxon>
        <taxon>Methanothrix</taxon>
    </lineage>
</organism>
<dbReference type="PANTHER" id="PTHR34296:SF2">
    <property type="entry name" value="ABC TRANSPORTER GUANOSINE-BINDING PROTEIN NUPN"/>
    <property type="match status" value="1"/>
</dbReference>
<keyword evidence="3" id="KW-1003">Cell membrane</keyword>
<name>A0A101IET3_9EURY</name>
<evidence type="ECO:0000313" key="9">
    <source>
        <dbReference type="EMBL" id="KUK93950.1"/>
    </source>
</evidence>
<dbReference type="InterPro" id="IPR050957">
    <property type="entry name" value="BMP_lipoprotein"/>
</dbReference>
<comment type="caution">
    <text evidence="9">The sequence shown here is derived from an EMBL/GenBank/DDBJ whole genome shotgun (WGS) entry which is preliminary data.</text>
</comment>
<keyword evidence="5 7" id="KW-0472">Membrane</keyword>
<dbReference type="AlphaFoldDB" id="A0A101IET3"/>
<evidence type="ECO:0000256" key="4">
    <source>
        <dbReference type="ARBA" id="ARBA00022729"/>
    </source>
</evidence>
<keyword evidence="4" id="KW-0732">Signal</keyword>
<evidence type="ECO:0000256" key="6">
    <source>
        <dbReference type="ARBA" id="ARBA00023288"/>
    </source>
</evidence>
<accession>A0A101IET3</accession>
<keyword evidence="6" id="KW-0449">Lipoprotein</keyword>
<reference evidence="10" key="1">
    <citation type="journal article" date="2015" name="MBio">
        <title>Genome-Resolved Metagenomic Analysis Reveals Roles for Candidate Phyla and Other Microbial Community Members in Biogeochemical Transformations in Oil Reservoirs.</title>
        <authorList>
            <person name="Hu P."/>
            <person name="Tom L."/>
            <person name="Singh A."/>
            <person name="Thomas B.C."/>
            <person name="Baker B.J."/>
            <person name="Piceno Y.M."/>
            <person name="Andersen G.L."/>
            <person name="Banfield J.F."/>
        </authorList>
    </citation>
    <scope>NUCLEOTIDE SEQUENCE [LARGE SCALE GENOMIC DNA]</scope>
</reference>
<keyword evidence="7" id="KW-0812">Transmembrane</keyword>
<dbReference type="EMBL" id="LGHB01000067">
    <property type="protein sequence ID" value="KUK93950.1"/>
    <property type="molecule type" value="Genomic_DNA"/>
</dbReference>
<feature type="domain" description="ABC transporter substrate-binding protein PnrA-like" evidence="8">
    <location>
        <begin position="48"/>
        <end position="287"/>
    </location>
</feature>